<evidence type="ECO:0000313" key="3">
    <source>
        <dbReference type="EMBL" id="KAJ7333379.1"/>
    </source>
</evidence>
<keyword evidence="4" id="KW-1185">Reference proteome</keyword>
<evidence type="ECO:0000313" key="4">
    <source>
        <dbReference type="Proteomes" id="UP001218218"/>
    </source>
</evidence>
<name>A0AAD6ZPX3_9AGAR</name>
<accession>A0AAD6ZPX3</accession>
<gene>
    <name evidence="3" type="ORF">DFH08DRAFT_1083798</name>
</gene>
<protein>
    <recommendedName>
        <fullName evidence="5">Cytochrome c oxidase subunit 1</fullName>
    </recommendedName>
</protein>
<feature type="chain" id="PRO_5042004961" description="Cytochrome c oxidase subunit 1" evidence="2">
    <location>
        <begin position="22"/>
        <end position="333"/>
    </location>
</feature>
<keyword evidence="2" id="KW-0732">Signal</keyword>
<evidence type="ECO:0008006" key="5">
    <source>
        <dbReference type="Google" id="ProtNLM"/>
    </source>
</evidence>
<sequence>MVTFSVSSLVVLMSLAVPAGSLTNTLILHIPYFHTIPPQSSTWQELATWHFYIPLILLASALGSLVRQGLSRTTVTSPRFCFCFDRVVFRATLVTRRDMTLMRPMPIVSASSCSSSSTPTSMTPTFKVSRRHQCIRRRKTKSPWADLLETLEATQLQALCTRLGPWPLEYRHLHPQLSWALNLAKTPKRVQNSGNLGPQHTLPTNSTVLLFSTRSSTVRLPSWPLGKSSARLRCTARNSCHCGRVGAPWTCAAASAPSTPCTWGSGLSRYHRCCATSGGCAVRMSATSKRWRTRRGRIDAASSAVALPIHVRLGAAFLCQGWEPGAMAETHGA</sequence>
<organism evidence="3 4">
    <name type="scientific">Mycena albidolilacea</name>
    <dbReference type="NCBI Taxonomy" id="1033008"/>
    <lineage>
        <taxon>Eukaryota</taxon>
        <taxon>Fungi</taxon>
        <taxon>Dikarya</taxon>
        <taxon>Basidiomycota</taxon>
        <taxon>Agaricomycotina</taxon>
        <taxon>Agaricomycetes</taxon>
        <taxon>Agaricomycetidae</taxon>
        <taxon>Agaricales</taxon>
        <taxon>Marasmiineae</taxon>
        <taxon>Mycenaceae</taxon>
        <taxon>Mycena</taxon>
    </lineage>
</organism>
<keyword evidence="1" id="KW-0812">Transmembrane</keyword>
<evidence type="ECO:0000256" key="2">
    <source>
        <dbReference type="SAM" id="SignalP"/>
    </source>
</evidence>
<evidence type="ECO:0000256" key="1">
    <source>
        <dbReference type="SAM" id="Phobius"/>
    </source>
</evidence>
<dbReference type="EMBL" id="JARIHO010000034">
    <property type="protein sequence ID" value="KAJ7333379.1"/>
    <property type="molecule type" value="Genomic_DNA"/>
</dbReference>
<comment type="caution">
    <text evidence="3">The sequence shown here is derived from an EMBL/GenBank/DDBJ whole genome shotgun (WGS) entry which is preliminary data.</text>
</comment>
<proteinExistence type="predicted"/>
<keyword evidence="1" id="KW-0472">Membrane</keyword>
<dbReference type="AlphaFoldDB" id="A0AAD6ZPX3"/>
<feature type="transmembrane region" description="Helical" evidence="1">
    <location>
        <begin position="47"/>
        <end position="66"/>
    </location>
</feature>
<dbReference type="Proteomes" id="UP001218218">
    <property type="component" value="Unassembled WGS sequence"/>
</dbReference>
<feature type="signal peptide" evidence="2">
    <location>
        <begin position="1"/>
        <end position="21"/>
    </location>
</feature>
<reference evidence="3" key="1">
    <citation type="submission" date="2023-03" db="EMBL/GenBank/DDBJ databases">
        <title>Massive genome expansion in bonnet fungi (Mycena s.s.) driven by repeated elements and novel gene families across ecological guilds.</title>
        <authorList>
            <consortium name="Lawrence Berkeley National Laboratory"/>
            <person name="Harder C.B."/>
            <person name="Miyauchi S."/>
            <person name="Viragh M."/>
            <person name="Kuo A."/>
            <person name="Thoen E."/>
            <person name="Andreopoulos B."/>
            <person name="Lu D."/>
            <person name="Skrede I."/>
            <person name="Drula E."/>
            <person name="Henrissat B."/>
            <person name="Morin E."/>
            <person name="Kohler A."/>
            <person name="Barry K."/>
            <person name="LaButti K."/>
            <person name="Morin E."/>
            <person name="Salamov A."/>
            <person name="Lipzen A."/>
            <person name="Mereny Z."/>
            <person name="Hegedus B."/>
            <person name="Baldrian P."/>
            <person name="Stursova M."/>
            <person name="Weitz H."/>
            <person name="Taylor A."/>
            <person name="Grigoriev I.V."/>
            <person name="Nagy L.G."/>
            <person name="Martin F."/>
            <person name="Kauserud H."/>
        </authorList>
    </citation>
    <scope>NUCLEOTIDE SEQUENCE</scope>
    <source>
        <strain evidence="3">CBHHK002</strain>
    </source>
</reference>
<keyword evidence="1" id="KW-1133">Transmembrane helix</keyword>